<dbReference type="Gene3D" id="3.30.420.40">
    <property type="match status" value="2"/>
</dbReference>
<name>A0A9P5PM47_9AGAR</name>
<sequence>MHLRNLQPYVGETRKLVVALDIGTTFSAISYVILENGIVPEVHGVNRFPHQELVHGGLKIPSIVYYDGDGSVSAIGAQALSEDIIEQAERNKWFKCEWFKLHVKPPVSHAIPSFPPNKTVVEVLADFMAFLVSCARDFITESYPQVGGGMWQDYQLEYVISHPNGWDGAEQHTLRQAALRASLISDVNSDRVSFITEGEASLHFCLATLPTLSELSSDKTLVVLDAGGGTVDLSSYRRISENASLGYTEASVPECYYSGSVFVTQKAKIFFEEKLTGTQFEPDIPSLCEFFDQTTKTSFASPNDSQWIRFSNRKQDTNEILNIKAGRLKIPGSTVEAFFADSVQAIIYAIVKQMQLHGVSLSVILLVGGYAASPYLSSTVNSTVKSISNANIEVLRPNQHTSKAVSDGSLLYYLEHSVMSRVVRYALGTQCYRVYDPRDPEHFRHKDLVQLSDLGVKEIHSMFSVIIDKGICVEENTEYRQPFWQEKLDVSELKSVSAEIFSYDSEGVVPEFLDDAPEKFRLLCTVEANTSEACKHLKPKTQRKKQYYRLDYEVILLMGLTELRAQVAWKVNGQEYR</sequence>
<dbReference type="Gene3D" id="3.90.640.10">
    <property type="entry name" value="Actin, Chain A, domain 4"/>
    <property type="match status" value="1"/>
</dbReference>
<evidence type="ECO:0000313" key="2">
    <source>
        <dbReference type="Proteomes" id="UP000772434"/>
    </source>
</evidence>
<dbReference type="PANTHER" id="PTHR14187:SF5">
    <property type="entry name" value="HEAT SHOCK 70 KDA PROTEIN 12A"/>
    <property type="match status" value="1"/>
</dbReference>
<dbReference type="EMBL" id="JADNRY010000062">
    <property type="protein sequence ID" value="KAF9068301.1"/>
    <property type="molecule type" value="Genomic_DNA"/>
</dbReference>
<dbReference type="PANTHER" id="PTHR14187">
    <property type="entry name" value="ALPHA KINASE/ELONGATION FACTOR 2 KINASE"/>
    <property type="match status" value="1"/>
</dbReference>
<comment type="caution">
    <text evidence="1">The sequence shown here is derived from an EMBL/GenBank/DDBJ whole genome shotgun (WGS) entry which is preliminary data.</text>
</comment>
<protein>
    <submittedName>
        <fullName evidence="1">Uncharacterized protein</fullName>
    </submittedName>
</protein>
<evidence type="ECO:0000313" key="1">
    <source>
        <dbReference type="EMBL" id="KAF9068301.1"/>
    </source>
</evidence>
<dbReference type="InterPro" id="IPR043129">
    <property type="entry name" value="ATPase_NBD"/>
</dbReference>
<reference evidence="1" key="1">
    <citation type="submission" date="2020-11" db="EMBL/GenBank/DDBJ databases">
        <authorList>
            <consortium name="DOE Joint Genome Institute"/>
            <person name="Ahrendt S."/>
            <person name="Riley R."/>
            <person name="Andreopoulos W."/>
            <person name="Labutti K."/>
            <person name="Pangilinan J."/>
            <person name="Ruiz-Duenas F.J."/>
            <person name="Barrasa J.M."/>
            <person name="Sanchez-Garcia M."/>
            <person name="Camarero S."/>
            <person name="Miyauchi S."/>
            <person name="Serrano A."/>
            <person name="Linde D."/>
            <person name="Babiker R."/>
            <person name="Drula E."/>
            <person name="Ayuso-Fernandez I."/>
            <person name="Pacheco R."/>
            <person name="Padilla G."/>
            <person name="Ferreira P."/>
            <person name="Barriuso J."/>
            <person name="Kellner H."/>
            <person name="Castanera R."/>
            <person name="Alfaro M."/>
            <person name="Ramirez L."/>
            <person name="Pisabarro A.G."/>
            <person name="Kuo A."/>
            <person name="Tritt A."/>
            <person name="Lipzen A."/>
            <person name="He G."/>
            <person name="Yan M."/>
            <person name="Ng V."/>
            <person name="Cullen D."/>
            <person name="Martin F."/>
            <person name="Rosso M.-N."/>
            <person name="Henrissat B."/>
            <person name="Hibbett D."/>
            <person name="Martinez A.T."/>
            <person name="Grigoriev I.V."/>
        </authorList>
    </citation>
    <scope>NUCLEOTIDE SEQUENCE</scope>
    <source>
        <strain evidence="1">AH 40177</strain>
    </source>
</reference>
<organism evidence="1 2">
    <name type="scientific">Rhodocollybia butyracea</name>
    <dbReference type="NCBI Taxonomy" id="206335"/>
    <lineage>
        <taxon>Eukaryota</taxon>
        <taxon>Fungi</taxon>
        <taxon>Dikarya</taxon>
        <taxon>Basidiomycota</taxon>
        <taxon>Agaricomycotina</taxon>
        <taxon>Agaricomycetes</taxon>
        <taxon>Agaricomycetidae</taxon>
        <taxon>Agaricales</taxon>
        <taxon>Marasmiineae</taxon>
        <taxon>Omphalotaceae</taxon>
        <taxon>Rhodocollybia</taxon>
    </lineage>
</organism>
<dbReference type="OrthoDB" id="2963168at2759"/>
<gene>
    <name evidence="1" type="ORF">BDP27DRAFT_1448499</name>
</gene>
<accession>A0A9P5PM47</accession>
<dbReference type="CDD" id="cd10170">
    <property type="entry name" value="ASKHA_NBD_HSP70"/>
    <property type="match status" value="1"/>
</dbReference>
<dbReference type="Proteomes" id="UP000772434">
    <property type="component" value="Unassembled WGS sequence"/>
</dbReference>
<keyword evidence="2" id="KW-1185">Reference proteome</keyword>
<proteinExistence type="predicted"/>
<dbReference type="SUPFAM" id="SSF53067">
    <property type="entry name" value="Actin-like ATPase domain"/>
    <property type="match status" value="2"/>
</dbReference>
<dbReference type="AlphaFoldDB" id="A0A9P5PM47"/>